<dbReference type="PRINTS" id="PR00344">
    <property type="entry name" value="BCTRLSENSOR"/>
</dbReference>
<keyword evidence="11" id="KW-1185">Reference proteome</keyword>
<dbReference type="Gene3D" id="3.30.565.10">
    <property type="entry name" value="Histidine kinase-like ATPase, C-terminal domain"/>
    <property type="match status" value="1"/>
</dbReference>
<dbReference type="Pfam" id="PF01590">
    <property type="entry name" value="GAF"/>
    <property type="match status" value="3"/>
</dbReference>
<dbReference type="PROSITE" id="PS50046">
    <property type="entry name" value="PHYTOCHROME_2"/>
    <property type="match status" value="3"/>
</dbReference>
<keyword evidence="5" id="KW-0418">Kinase</keyword>
<evidence type="ECO:0000256" key="7">
    <source>
        <dbReference type="SAM" id="Coils"/>
    </source>
</evidence>
<protein>
    <recommendedName>
        <fullName evidence="3">histidine kinase</fullName>
        <ecNumber evidence="3">2.7.13.3</ecNumber>
    </recommendedName>
</protein>
<feature type="domain" description="Phytochrome chromophore attachment site" evidence="8">
    <location>
        <begin position="648"/>
        <end position="787"/>
    </location>
</feature>
<keyword evidence="5" id="KW-0808">Transferase</keyword>
<dbReference type="InterPro" id="IPR003594">
    <property type="entry name" value="HATPase_dom"/>
</dbReference>
<dbReference type="EMBL" id="JAMPKK010000005">
    <property type="protein sequence ID" value="MEP0863652.1"/>
    <property type="molecule type" value="Genomic_DNA"/>
</dbReference>
<dbReference type="SUPFAM" id="SSF55874">
    <property type="entry name" value="ATPase domain of HSP90 chaperone/DNA topoisomerase II/histidine kinase"/>
    <property type="match status" value="1"/>
</dbReference>
<dbReference type="InterPro" id="IPR036097">
    <property type="entry name" value="HisK_dim/P_sf"/>
</dbReference>
<evidence type="ECO:0000313" key="10">
    <source>
        <dbReference type="EMBL" id="MEP0863652.1"/>
    </source>
</evidence>
<evidence type="ECO:0000256" key="6">
    <source>
        <dbReference type="ARBA" id="ARBA00023012"/>
    </source>
</evidence>
<dbReference type="Proteomes" id="UP001442494">
    <property type="component" value="Unassembled WGS sequence"/>
</dbReference>
<evidence type="ECO:0000259" key="9">
    <source>
        <dbReference type="PROSITE" id="PS50109"/>
    </source>
</evidence>
<feature type="domain" description="Phytochrome chromophore attachment site" evidence="8">
    <location>
        <begin position="32"/>
        <end position="200"/>
    </location>
</feature>
<keyword evidence="6" id="KW-0902">Two-component regulatory system</keyword>
<comment type="caution">
    <text evidence="10">The sequence shown here is derived from an EMBL/GenBank/DDBJ whole genome shotgun (WGS) entry which is preliminary data.</text>
</comment>
<dbReference type="Pfam" id="PF02518">
    <property type="entry name" value="HATPase_c"/>
    <property type="match status" value="1"/>
</dbReference>
<dbReference type="SUPFAM" id="SSF55781">
    <property type="entry name" value="GAF domain-like"/>
    <property type="match status" value="4"/>
</dbReference>
<dbReference type="Gene3D" id="3.30.450.40">
    <property type="match status" value="4"/>
</dbReference>
<feature type="domain" description="Histidine kinase" evidence="9">
    <location>
        <begin position="837"/>
        <end position="1097"/>
    </location>
</feature>
<reference evidence="10 11" key="1">
    <citation type="submission" date="2022-04" db="EMBL/GenBank/DDBJ databases">
        <title>Positive selection, recombination, and allopatry shape intraspecific diversity of widespread and dominant cyanobacteria.</title>
        <authorList>
            <person name="Wei J."/>
            <person name="Shu W."/>
            <person name="Hu C."/>
        </authorList>
    </citation>
    <scope>NUCLEOTIDE SEQUENCE [LARGE SCALE GENOMIC DNA]</scope>
    <source>
        <strain evidence="10 11">GB2-A5</strain>
    </source>
</reference>
<comment type="similarity">
    <text evidence="2">In the N-terminal section; belongs to the phytochrome family.</text>
</comment>
<evidence type="ECO:0000256" key="1">
    <source>
        <dbReference type="ARBA" id="ARBA00000085"/>
    </source>
</evidence>
<dbReference type="SMART" id="SM00388">
    <property type="entry name" value="HisKA"/>
    <property type="match status" value="1"/>
</dbReference>
<accession>A0ABV0JJN5</accession>
<evidence type="ECO:0000313" key="11">
    <source>
        <dbReference type="Proteomes" id="UP001442494"/>
    </source>
</evidence>
<evidence type="ECO:0000256" key="3">
    <source>
        <dbReference type="ARBA" id="ARBA00012438"/>
    </source>
</evidence>
<dbReference type="EC" id="2.7.13.3" evidence="3"/>
<dbReference type="SMART" id="SM00065">
    <property type="entry name" value="GAF"/>
    <property type="match status" value="4"/>
</dbReference>
<dbReference type="InterPro" id="IPR016132">
    <property type="entry name" value="Phyto_chromo_attachment"/>
</dbReference>
<gene>
    <name evidence="10" type="ORF">NDI37_04115</name>
</gene>
<dbReference type="RefSeq" id="WP_190419011.1">
    <property type="nucleotide sequence ID" value="NZ_JAMPKK010000005.1"/>
</dbReference>
<evidence type="ECO:0000259" key="8">
    <source>
        <dbReference type="PROSITE" id="PS50046"/>
    </source>
</evidence>
<organism evidence="10 11">
    <name type="scientific">Funiculus sociatus GB2-A5</name>
    <dbReference type="NCBI Taxonomy" id="2933946"/>
    <lineage>
        <taxon>Bacteria</taxon>
        <taxon>Bacillati</taxon>
        <taxon>Cyanobacteriota</taxon>
        <taxon>Cyanophyceae</taxon>
        <taxon>Coleofasciculales</taxon>
        <taxon>Coleofasciculaceae</taxon>
        <taxon>Funiculus</taxon>
    </lineage>
</organism>
<dbReference type="Pfam" id="PF00360">
    <property type="entry name" value="PHY"/>
    <property type="match status" value="1"/>
</dbReference>
<dbReference type="InterPro" id="IPR013515">
    <property type="entry name" value="Phytochrome_cen-reg"/>
</dbReference>
<dbReference type="InterPro" id="IPR036890">
    <property type="entry name" value="HATPase_C_sf"/>
</dbReference>
<sequence>MELSNNTQNMPSKIEQEGLLHRITNRIRQSLELQEILISTVAEIRSFLETDRVKVYQFHADGSGQVIAESIYNNRLPSLLGLNFPADDIPPHAREMFIKARGRSIVDLATGKIGISQLDCPQTGIPLETQGFYYREVDPCHIEYLTAMGVQSSLVVPILQYDVQVHKVQPQLWGLLVSHNTQTRTFSERELQIVQLVADQVSIAIAQSNLLRRAREQAIREAKINRVATLLHTLPSIEVQQALIETVAAFKGSGGRLYIAAENPSFGGKQFTCGAQPMLVGLKKDCLLEESLVWQQYFKLQDPACNSAVAIRDIYKEPGLRVLAAAFRPTKIRGMIVIPLEYRQEFLGYLSVFRDEIETETLWAGRFDSDERQWQPRNSFEAWLELKKGQACEWTKEDIELAATLGNHFAMAIEQYELYRQVQALNTNLECQVQERTQQLEQSLDFAKVLKQVTDQIRSTLDLQTILKSIVREVRELLTTDRVVIYQFTRGYQGQVVVEDVTDDATSILGHIYDDKCFPLDYAYRYQQGRVRATNNVLESDLDPCHIKFLQNIQVQANLVVPIRMGDHLWGLLIAHECFKTRIWQEAEIDLLQQLADQAAIAIQQAELYQQSRAAADIATEKAEQLEQAAEQQQALFAVVTKIRESLDLETIFKATTTEVRQLLEADRVAVFCLYSASGSENDEFVSEDVLPEFKPVLGTKVYDRHFSQHYAHLYQQGRIQIVDDIYNAGLNDCHIQLLEQFQVRANLVVPLLKGDLLWGLLCIHQCSQSRHWDASAIDFVNQIAAQLGIAIQQAELLTQTQEQTEQLSCTIKELQQTQTQLIQTEKMSSLGQLVAGVAHEVNNPVNFIYGNLAHVGEYAQDLLDLLHLYQRRYPHPDSEILKLQEEIDLEFLADDLPKMLSSMKVGADRIRQLVLSLRNFSRLDQAEMKLVDIHEGLDSTLLILQHRLKGKGNVPSIEVVKSYGDLPLVECYAGQLNQVFMNVISNAIDALDMGTLDLGLAEESAQSAIPTIEISTKVRNGDRALIQISDNGSGMPEGVRSQIFNPFFTTKPVGKGTGLGLSISYQIVVEKHGGVFQCSSLPGKGTQFWIEIPIQQGN</sequence>
<dbReference type="Gene3D" id="1.10.287.130">
    <property type="match status" value="1"/>
</dbReference>
<dbReference type="InterPro" id="IPR005467">
    <property type="entry name" value="His_kinase_dom"/>
</dbReference>
<evidence type="ECO:0000256" key="2">
    <source>
        <dbReference type="ARBA" id="ARBA00006402"/>
    </source>
</evidence>
<dbReference type="SUPFAM" id="SSF47384">
    <property type="entry name" value="Homodimeric domain of signal transducing histidine kinase"/>
    <property type="match status" value="1"/>
</dbReference>
<feature type="domain" description="Phytochrome chromophore attachment site" evidence="8">
    <location>
        <begin position="462"/>
        <end position="598"/>
    </location>
</feature>
<evidence type="ECO:0000256" key="5">
    <source>
        <dbReference type="ARBA" id="ARBA00022777"/>
    </source>
</evidence>
<dbReference type="InterPro" id="IPR003661">
    <property type="entry name" value="HisK_dim/P_dom"/>
</dbReference>
<dbReference type="PANTHER" id="PTHR43065:SF50">
    <property type="entry name" value="HISTIDINE KINASE"/>
    <property type="match status" value="1"/>
</dbReference>
<dbReference type="InterPro" id="IPR003018">
    <property type="entry name" value="GAF"/>
</dbReference>
<dbReference type="InterPro" id="IPR004358">
    <property type="entry name" value="Sig_transdc_His_kin-like_C"/>
</dbReference>
<keyword evidence="4" id="KW-0597">Phosphoprotein</keyword>
<dbReference type="InterPro" id="IPR029016">
    <property type="entry name" value="GAF-like_dom_sf"/>
</dbReference>
<dbReference type="PANTHER" id="PTHR43065">
    <property type="entry name" value="SENSOR HISTIDINE KINASE"/>
    <property type="match status" value="1"/>
</dbReference>
<name>A0ABV0JJN5_9CYAN</name>
<feature type="coiled-coil region" evidence="7">
    <location>
        <begin position="609"/>
        <end position="636"/>
    </location>
</feature>
<evidence type="ECO:0000256" key="4">
    <source>
        <dbReference type="ARBA" id="ARBA00022553"/>
    </source>
</evidence>
<dbReference type="SMART" id="SM00387">
    <property type="entry name" value="HATPase_c"/>
    <property type="match status" value="1"/>
</dbReference>
<dbReference type="PROSITE" id="PS50109">
    <property type="entry name" value="HIS_KIN"/>
    <property type="match status" value="1"/>
</dbReference>
<keyword evidence="7" id="KW-0175">Coiled coil</keyword>
<dbReference type="CDD" id="cd00082">
    <property type="entry name" value="HisKA"/>
    <property type="match status" value="1"/>
</dbReference>
<proteinExistence type="inferred from homology"/>
<comment type="catalytic activity">
    <reaction evidence="1">
        <text>ATP + protein L-histidine = ADP + protein N-phospho-L-histidine.</text>
        <dbReference type="EC" id="2.7.13.3"/>
    </reaction>
</comment>